<evidence type="ECO:0000313" key="10">
    <source>
        <dbReference type="Proteomes" id="UP000005408"/>
    </source>
</evidence>
<evidence type="ECO:0000256" key="2">
    <source>
        <dbReference type="ARBA" id="ARBA00007292"/>
    </source>
</evidence>
<dbReference type="Gene3D" id="3.15.10.10">
    <property type="entry name" value="Bactericidal permeability-increasing protein, domain 1"/>
    <property type="match status" value="2"/>
</dbReference>
<feature type="domain" description="Lipid-binding serum glycoprotein C-terminal" evidence="8">
    <location>
        <begin position="729"/>
        <end position="933"/>
    </location>
</feature>
<dbReference type="PANTHER" id="PTHR10504">
    <property type="entry name" value="BACTERICIDAL PERMEABILITY-INCREASING BPI PROTEIN-RELATED"/>
    <property type="match status" value="1"/>
</dbReference>
<keyword evidence="4" id="KW-1015">Disulfide bond</keyword>
<feature type="domain" description="Lipid-binding serum glycoprotein N-terminal" evidence="7">
    <location>
        <begin position="26"/>
        <end position="250"/>
    </location>
</feature>
<dbReference type="SMART" id="SM00328">
    <property type="entry name" value="BPI1"/>
    <property type="match status" value="2"/>
</dbReference>
<evidence type="ECO:0000259" key="7">
    <source>
        <dbReference type="SMART" id="SM00328"/>
    </source>
</evidence>
<comment type="subcellular location">
    <subcellularLocation>
        <location evidence="1">Secreted</location>
    </subcellularLocation>
</comment>
<dbReference type="EnsemblMetazoa" id="G21238.1">
    <property type="protein sequence ID" value="G21238.1:cds"/>
    <property type="gene ID" value="G21238"/>
</dbReference>
<proteinExistence type="inferred from homology"/>
<dbReference type="InterPro" id="IPR017943">
    <property type="entry name" value="Bactericidal_perm-incr_a/b_dom"/>
</dbReference>
<dbReference type="Gene3D" id="3.15.20.10">
    <property type="entry name" value="Bactericidal permeability-increasing protein, domain 2"/>
    <property type="match status" value="2"/>
</dbReference>
<evidence type="ECO:0000259" key="8">
    <source>
        <dbReference type="SMART" id="SM00329"/>
    </source>
</evidence>
<dbReference type="SMART" id="SM00329">
    <property type="entry name" value="BPI2"/>
    <property type="match status" value="2"/>
</dbReference>
<dbReference type="FunFam" id="3.15.10.10:FF:000001">
    <property type="entry name" value="phospholipid transfer protein-like"/>
    <property type="match status" value="2"/>
</dbReference>
<evidence type="ECO:0000256" key="4">
    <source>
        <dbReference type="ARBA" id="ARBA00023157"/>
    </source>
</evidence>
<name>A0A8W8JXC8_MAGGI</name>
<dbReference type="Pfam" id="PF01273">
    <property type="entry name" value="LBP_BPI_CETP"/>
    <property type="match status" value="2"/>
</dbReference>
<dbReference type="InterPro" id="IPR017942">
    <property type="entry name" value="Lipid-bd_serum_glycop_N"/>
</dbReference>
<keyword evidence="10" id="KW-1185">Reference proteome</keyword>
<evidence type="ECO:0000313" key="9">
    <source>
        <dbReference type="EnsemblMetazoa" id="G21238.1:cds"/>
    </source>
</evidence>
<sequence length="939" mass="102739">MRTFCWLVAVVLVVTADSKGPGLKTRITDKALNYAADVALDILSKQITGLVIPDQHGSSGDVSYDLTGLKINGFGKPNSKISTKPNVGLTLTTTGSSLNVHGNFHYKYHGIIPISDSGSFDLRTSGINFAIEIRLGSDSTGHPTMSSFGCTCSVASADITFHGGTAWIYNLFSDLVADKLKDMIGGGNGILCQQLVHLINVNGMESLKNLPVTVEIAKLFLLDYRFITTPSFQPTFMESYHKGEVYWKPDPQEAPLPLPALLPSSDTSRMMYLWVSDFLFNSMSYNAFKYRQLQYNVTNKDLPGGVLNTTCSKLTCIGKFIPEIGKRFPNTTVMLYMKSTSMPNMTVQNGSTVVNAAGDIVFFAQQPGGKYTYFLTLSATMSSTISIMIQNETIRGKVLKLPIAVKVKDSKIGQLSPQVLDLVLKGVITLFVEPKLNELGSKGFPLPVIESVHFVDTQLYTAKDTLLIATNLNQAGINKNKPSIHETCKGITSNGLNYAVNVALDVLSKDITNKAIPDQHDKSGSVSYDITGMKITKFTKPTSTVSLQPGGLMWRTSNIDIGLHGDFHYKYKKGIIRISDHGSFDLTGSGITIAINLIIGMDSMGRPTISSSTCSCSVRATGIKFHGGRAWIYNLFRGKVAKKLKSSIEGENGLLCKQLTKLVNVDGARKLAQLPVSVKFARKFLLDYSFLSKPAFSSGFMETYHKGEVNWYGGHGNIPFDAPPLPAGSSSSKMLYLWLSDFLFNTMSYTAFSHGFLTYNVTDKNIPGGILNTTCKNMCIGKLIPKIGQMFPNSQVMLNLRSSTMPNMTAFNATTKVDADGEIKFYATKGKGKVDYFLTLSANMSTTISITVKNEKVFARVLKLPINVHVKDSKIGHLNDFMLNFIVKKIITTFVEPKLNELGGNGFPLPIIGSVHFANTELLIHQNSLLIATDVKYLQ</sequence>
<reference evidence="9" key="1">
    <citation type="submission" date="2022-08" db="UniProtKB">
        <authorList>
            <consortium name="EnsemblMetazoa"/>
        </authorList>
    </citation>
    <scope>IDENTIFICATION</scope>
    <source>
        <strain evidence="9">05x7-T-G4-1.051#20</strain>
    </source>
</reference>
<dbReference type="InterPro" id="IPR001124">
    <property type="entry name" value="Lipid-bd_serum_glycop_C"/>
</dbReference>
<feature type="chain" id="PRO_5036490974" description="Bactericidal permeability increasing protein" evidence="6">
    <location>
        <begin position="17"/>
        <end position="939"/>
    </location>
</feature>
<keyword evidence="6" id="KW-0732">Signal</keyword>
<dbReference type="Pfam" id="PF02886">
    <property type="entry name" value="LBP_BPI_CETP_C"/>
    <property type="match status" value="2"/>
</dbReference>
<dbReference type="PANTHER" id="PTHR10504:SF131">
    <property type="entry name" value="BPI2 DOMAIN-CONTAINING PROTEIN"/>
    <property type="match status" value="1"/>
</dbReference>
<dbReference type="Proteomes" id="UP000005408">
    <property type="component" value="Unassembled WGS sequence"/>
</dbReference>
<feature type="signal peptide" evidence="6">
    <location>
        <begin position="1"/>
        <end position="16"/>
    </location>
</feature>
<dbReference type="FunFam" id="3.15.20.10:FF:000001">
    <property type="entry name" value="Phospholipid transfer protein"/>
    <property type="match status" value="2"/>
</dbReference>
<evidence type="ECO:0008006" key="11">
    <source>
        <dbReference type="Google" id="ProtNLM"/>
    </source>
</evidence>
<keyword evidence="3" id="KW-0964">Secreted</keyword>
<evidence type="ECO:0000256" key="3">
    <source>
        <dbReference type="ARBA" id="ARBA00022525"/>
    </source>
</evidence>
<keyword evidence="5" id="KW-0325">Glycoprotein</keyword>
<accession>A0A8W8JXC8</accession>
<evidence type="ECO:0000256" key="6">
    <source>
        <dbReference type="SAM" id="SignalP"/>
    </source>
</evidence>
<evidence type="ECO:0000256" key="5">
    <source>
        <dbReference type="ARBA" id="ARBA00023180"/>
    </source>
</evidence>
<feature type="domain" description="Lipid-binding serum glycoprotein C-terminal" evidence="8">
    <location>
        <begin position="265"/>
        <end position="470"/>
    </location>
</feature>
<dbReference type="AlphaFoldDB" id="A0A8W8JXC8"/>
<dbReference type="GO" id="GO:0008289">
    <property type="term" value="F:lipid binding"/>
    <property type="evidence" value="ECO:0007669"/>
    <property type="project" value="InterPro"/>
</dbReference>
<evidence type="ECO:0000256" key="1">
    <source>
        <dbReference type="ARBA" id="ARBA00004613"/>
    </source>
</evidence>
<dbReference type="GO" id="GO:0005615">
    <property type="term" value="C:extracellular space"/>
    <property type="evidence" value="ECO:0007669"/>
    <property type="project" value="TreeGrafter"/>
</dbReference>
<feature type="domain" description="Lipid-binding serum glycoprotein N-terminal" evidence="7">
    <location>
        <begin position="490"/>
        <end position="714"/>
    </location>
</feature>
<comment type="similarity">
    <text evidence="2">Belongs to the BPI/LBP/Plunc superfamily. BPI/LBP family.</text>
</comment>
<dbReference type="SUPFAM" id="SSF55394">
    <property type="entry name" value="Bactericidal permeability-increasing protein, BPI"/>
    <property type="match status" value="4"/>
</dbReference>
<organism evidence="9 10">
    <name type="scientific">Magallana gigas</name>
    <name type="common">Pacific oyster</name>
    <name type="synonym">Crassostrea gigas</name>
    <dbReference type="NCBI Taxonomy" id="29159"/>
    <lineage>
        <taxon>Eukaryota</taxon>
        <taxon>Metazoa</taxon>
        <taxon>Spiralia</taxon>
        <taxon>Lophotrochozoa</taxon>
        <taxon>Mollusca</taxon>
        <taxon>Bivalvia</taxon>
        <taxon>Autobranchia</taxon>
        <taxon>Pteriomorphia</taxon>
        <taxon>Ostreida</taxon>
        <taxon>Ostreoidea</taxon>
        <taxon>Ostreidae</taxon>
        <taxon>Magallana</taxon>
    </lineage>
</organism>
<dbReference type="InterPro" id="IPR032942">
    <property type="entry name" value="BPI/LBP/Plunc"/>
</dbReference>
<protein>
    <recommendedName>
        <fullName evidence="11">Bactericidal permeability increasing protein</fullName>
    </recommendedName>
</protein>